<dbReference type="SUPFAM" id="SSF56954">
    <property type="entry name" value="Outer membrane efflux proteins (OEP)"/>
    <property type="match status" value="1"/>
</dbReference>
<name>H8L0Q7_FRAAD</name>
<dbReference type="eggNOG" id="COG1538">
    <property type="taxonomic scope" value="Bacteria"/>
</dbReference>
<evidence type="ECO:0000256" key="1">
    <source>
        <dbReference type="ARBA" id="ARBA00007613"/>
    </source>
</evidence>
<dbReference type="STRING" id="767434.Fraau_0841"/>
<organism evidence="3 4">
    <name type="scientific">Frateuria aurantia (strain ATCC 33424 / DSM 6220 / KCTC 2777 / LMG 1558 / NBRC 3245 / NCIMB 13370)</name>
    <name type="common">Acetobacter aurantius</name>
    <dbReference type="NCBI Taxonomy" id="767434"/>
    <lineage>
        <taxon>Bacteria</taxon>
        <taxon>Pseudomonadati</taxon>
        <taxon>Pseudomonadota</taxon>
        <taxon>Gammaproteobacteria</taxon>
        <taxon>Lysobacterales</taxon>
        <taxon>Rhodanobacteraceae</taxon>
        <taxon>Frateuria</taxon>
    </lineage>
</organism>
<reference evidence="3" key="1">
    <citation type="submission" date="2012-02" db="EMBL/GenBank/DDBJ databases">
        <title>The complete genome of Frateuria aurantia DSM 6220.</title>
        <authorList>
            <consortium name="US DOE Joint Genome Institute (JGI-PGF)"/>
            <person name="Lucas S."/>
            <person name="Copeland A."/>
            <person name="Lapidus A."/>
            <person name="Glavina del Rio T."/>
            <person name="Dalin E."/>
            <person name="Tice H."/>
            <person name="Bruce D."/>
            <person name="Goodwin L."/>
            <person name="Pitluck S."/>
            <person name="Peters L."/>
            <person name="Ovchinnikova G."/>
            <person name="Teshima H."/>
            <person name="Kyrpides N."/>
            <person name="Mavromatis K."/>
            <person name="Ivanova N."/>
            <person name="Brettin T."/>
            <person name="Detter J.C."/>
            <person name="Han C."/>
            <person name="Larimer F."/>
            <person name="Land M."/>
            <person name="Hauser L."/>
            <person name="Markowitz V."/>
            <person name="Cheng J.-F."/>
            <person name="Hugenholtz P."/>
            <person name="Woyke T."/>
            <person name="Wu D."/>
            <person name="Brambilla E."/>
            <person name="Klenk H.-P."/>
            <person name="Eisen J.A."/>
        </authorList>
    </citation>
    <scope>NUCLEOTIDE SEQUENCE</scope>
    <source>
        <strain evidence="3">DSM 6220</strain>
    </source>
</reference>
<keyword evidence="2" id="KW-1134">Transmembrane beta strand</keyword>
<dbReference type="InterPro" id="IPR010131">
    <property type="entry name" value="MdtP/NodT-like"/>
</dbReference>
<keyword evidence="4" id="KW-1185">Reference proteome</keyword>
<dbReference type="Proteomes" id="UP000005234">
    <property type="component" value="Chromosome"/>
</dbReference>
<dbReference type="Gene3D" id="2.20.200.10">
    <property type="entry name" value="Outer membrane efflux proteins (OEP)"/>
    <property type="match status" value="1"/>
</dbReference>
<dbReference type="PANTHER" id="PTHR30203">
    <property type="entry name" value="OUTER MEMBRANE CATION EFFLUX PROTEIN"/>
    <property type="match status" value="1"/>
</dbReference>
<comment type="similarity">
    <text evidence="1 2">Belongs to the outer membrane factor (OMF) (TC 1.B.17) family.</text>
</comment>
<dbReference type="PANTHER" id="PTHR30203:SF25">
    <property type="entry name" value="OUTER MEMBRANE PROTEIN-RELATED"/>
    <property type="match status" value="1"/>
</dbReference>
<proteinExistence type="inferred from homology"/>
<dbReference type="RefSeq" id="WP_014402318.1">
    <property type="nucleotide sequence ID" value="NC_017033.1"/>
</dbReference>
<sequence length="524" mass="56098">MRKLSLKRGLRGPCGVLLTGLALSGCTVGPDWHRPAIKPPVDYSAAPLPAAASQPVAMAMRVDWWSIYGDPVLSALEAEVATGNFDVREAGTRLLQARAERGMVRADGRPSFNGNASYGRERASPNGILNLLGSSAGAVQNHATAANGSPGFGPAAMSGADGSPPFNLWQYGFDASWELDLWGRVRREVEGADASLEASADLRRGLLVAAQAETARNYIQLRGVQALQAITRQNLELARHSLALTRQRFANGVTTRLDVANASAEVAEIEALLPDLERQQWHLVNALSFLLGKPPGALKSTLATVRPVPPLPPMIPVGLPSELARRRPDIRQAEAELHAATASIGVAKADFYPHITLSGSLDIQALQFSNLGTWGSRQFAIGPALSLPIFEGGRLKATLHLRKAQQQQAAIRYQRTVLKAWHEIDDALTDYNADQRQHERLAASVEENRSALAMAQLQYQQGAADFLNVLTVQARLLAAQRALIQATVATSVASASIYKALGGGWQKTYPAVPADPAMMAAAGH</sequence>
<dbReference type="InterPro" id="IPR003423">
    <property type="entry name" value="OMP_efflux"/>
</dbReference>
<dbReference type="Gene3D" id="1.20.1600.10">
    <property type="entry name" value="Outer membrane efflux proteins (OEP)"/>
    <property type="match status" value="1"/>
</dbReference>
<dbReference type="KEGG" id="fau:Fraau_0841"/>
<dbReference type="GO" id="GO:0015562">
    <property type="term" value="F:efflux transmembrane transporter activity"/>
    <property type="evidence" value="ECO:0007669"/>
    <property type="project" value="InterPro"/>
</dbReference>
<accession>H8L0Q7</accession>
<keyword evidence="2" id="KW-0564">Palmitate</keyword>
<dbReference type="PROSITE" id="PS51257">
    <property type="entry name" value="PROKAR_LIPOPROTEIN"/>
    <property type="match status" value="1"/>
</dbReference>
<evidence type="ECO:0000256" key="2">
    <source>
        <dbReference type="RuleBase" id="RU362097"/>
    </source>
</evidence>
<dbReference type="GO" id="GO:0009279">
    <property type="term" value="C:cell outer membrane"/>
    <property type="evidence" value="ECO:0007669"/>
    <property type="project" value="UniProtKB-SubCell"/>
</dbReference>
<dbReference type="Pfam" id="PF02321">
    <property type="entry name" value="OEP"/>
    <property type="match status" value="2"/>
</dbReference>
<keyword evidence="2" id="KW-0472">Membrane</keyword>
<evidence type="ECO:0000313" key="4">
    <source>
        <dbReference type="Proteomes" id="UP000005234"/>
    </source>
</evidence>
<gene>
    <name evidence="3" type="ordered locus">Fraau_0841</name>
</gene>
<evidence type="ECO:0000313" key="3">
    <source>
        <dbReference type="EMBL" id="AFC85312.1"/>
    </source>
</evidence>
<protein>
    <submittedName>
        <fullName evidence="3">Efflux transporter, outer membrane factor lipoprotein, NodT family</fullName>
    </submittedName>
</protein>
<dbReference type="NCBIfam" id="TIGR01845">
    <property type="entry name" value="outer_NodT"/>
    <property type="match status" value="1"/>
</dbReference>
<dbReference type="EMBL" id="CP003350">
    <property type="protein sequence ID" value="AFC85312.1"/>
    <property type="molecule type" value="Genomic_DNA"/>
</dbReference>
<comment type="subcellular location">
    <subcellularLocation>
        <location evidence="2">Cell outer membrane</location>
        <topology evidence="2">Lipid-anchor</topology>
    </subcellularLocation>
</comment>
<dbReference type="HOGENOM" id="CLU_012817_13_0_6"/>
<keyword evidence="2" id="KW-0812">Transmembrane</keyword>
<dbReference type="AlphaFoldDB" id="H8L0Q7"/>
<keyword evidence="2 3" id="KW-0449">Lipoprotein</keyword>
<dbReference type="OrthoDB" id="9770517at2"/>